<dbReference type="EMBL" id="RBIM01000007">
    <property type="protein sequence ID" value="RKQ95176.1"/>
    <property type="molecule type" value="Genomic_DNA"/>
</dbReference>
<evidence type="ECO:0000313" key="2">
    <source>
        <dbReference type="EMBL" id="RKQ95176.1"/>
    </source>
</evidence>
<dbReference type="Proteomes" id="UP000273675">
    <property type="component" value="Unassembled WGS sequence"/>
</dbReference>
<sequence length="263" mass="28854">MERLTDMLRLIIQPLGWITAPLALLTPLWFLIAALGTKLSFWGWEFGLSWMTLDIGPKLILACAITGVLMTVLVVAHRLMTQRWFGVISVPILALLIAIGGYGGRYVFDGLADSRPTLLDVTTDFQDPPHFTPAYAARRGSAQRSLDFDPSGMQLQAEYYPGITSLTVEREAGAVFREALMYGREAGWRIGTASDAAGMFEAGAESLMFGFRDDIAVRVTELEDGRSQVDIRSLARQPVHDLGRNAKRVERFLAAMGGEGEAG</sequence>
<dbReference type="AlphaFoldDB" id="A0A495D109"/>
<feature type="transmembrane region" description="Helical" evidence="1">
    <location>
        <begin position="55"/>
        <end position="77"/>
    </location>
</feature>
<comment type="caution">
    <text evidence="2">The sequence shown here is derived from an EMBL/GenBank/DDBJ whole genome shotgun (WGS) entry which is preliminary data.</text>
</comment>
<organism evidence="2 3">
    <name type="scientific">Maricaulis maris</name>
    <dbReference type="NCBI Taxonomy" id="74318"/>
    <lineage>
        <taxon>Bacteria</taxon>
        <taxon>Pseudomonadati</taxon>
        <taxon>Pseudomonadota</taxon>
        <taxon>Alphaproteobacteria</taxon>
        <taxon>Maricaulales</taxon>
        <taxon>Maricaulaceae</taxon>
        <taxon>Maricaulis</taxon>
    </lineage>
</organism>
<dbReference type="OrthoDB" id="1523552at2"/>
<name>A0A495D109_9PROT</name>
<feature type="transmembrane region" description="Helical" evidence="1">
    <location>
        <begin position="12"/>
        <end position="35"/>
    </location>
</feature>
<keyword evidence="1" id="KW-0472">Membrane</keyword>
<dbReference type="Pfam" id="PF07386">
    <property type="entry name" value="DUF1499"/>
    <property type="match status" value="1"/>
</dbReference>
<reference evidence="2 3" key="1">
    <citation type="submission" date="2018-10" db="EMBL/GenBank/DDBJ databases">
        <title>Genomic Encyclopedia of Type Strains, Phase IV (KMG-IV): sequencing the most valuable type-strain genomes for metagenomic binning, comparative biology and taxonomic classification.</title>
        <authorList>
            <person name="Goeker M."/>
        </authorList>
    </citation>
    <scope>NUCLEOTIDE SEQUENCE [LARGE SCALE GENOMIC DNA]</scope>
    <source>
        <strain evidence="2 3">DSM 4734</strain>
    </source>
</reference>
<accession>A0A495D109</accession>
<keyword evidence="1" id="KW-1133">Transmembrane helix</keyword>
<gene>
    <name evidence="2" type="ORF">C7435_2863</name>
</gene>
<keyword evidence="1" id="KW-0812">Transmembrane</keyword>
<protein>
    <submittedName>
        <fullName evidence="2">Uncharacterized protein DUF1499</fullName>
    </submittedName>
</protein>
<evidence type="ECO:0000313" key="3">
    <source>
        <dbReference type="Proteomes" id="UP000273675"/>
    </source>
</evidence>
<proteinExistence type="predicted"/>
<dbReference type="RefSeq" id="WP_121212205.1">
    <property type="nucleotide sequence ID" value="NZ_RBIM01000007.1"/>
</dbReference>
<feature type="transmembrane region" description="Helical" evidence="1">
    <location>
        <begin position="84"/>
        <end position="108"/>
    </location>
</feature>
<evidence type="ECO:0000256" key="1">
    <source>
        <dbReference type="SAM" id="Phobius"/>
    </source>
</evidence>
<dbReference type="InterPro" id="IPR010865">
    <property type="entry name" value="DUF1499"/>
</dbReference>